<dbReference type="Proteomes" id="UP001055879">
    <property type="component" value="Linkage Group LG15"/>
</dbReference>
<evidence type="ECO:0000313" key="2">
    <source>
        <dbReference type="Proteomes" id="UP001055879"/>
    </source>
</evidence>
<reference evidence="1 2" key="2">
    <citation type="journal article" date="2022" name="Mol. Ecol. Resour.">
        <title>The genomes of chicory, endive, great burdock and yacon provide insights into Asteraceae paleo-polyploidization history and plant inulin production.</title>
        <authorList>
            <person name="Fan W."/>
            <person name="Wang S."/>
            <person name="Wang H."/>
            <person name="Wang A."/>
            <person name="Jiang F."/>
            <person name="Liu H."/>
            <person name="Zhao H."/>
            <person name="Xu D."/>
            <person name="Zhang Y."/>
        </authorList>
    </citation>
    <scope>NUCLEOTIDE SEQUENCE [LARGE SCALE GENOMIC DNA]</scope>
    <source>
        <strain evidence="2">cv. Niubang</strain>
    </source>
</reference>
<reference evidence="2" key="1">
    <citation type="journal article" date="2022" name="Mol. Ecol. Resour.">
        <title>The genomes of chicory, endive, great burdock and yacon provide insights into Asteraceae palaeo-polyploidization history and plant inulin production.</title>
        <authorList>
            <person name="Fan W."/>
            <person name="Wang S."/>
            <person name="Wang H."/>
            <person name="Wang A."/>
            <person name="Jiang F."/>
            <person name="Liu H."/>
            <person name="Zhao H."/>
            <person name="Xu D."/>
            <person name="Zhang Y."/>
        </authorList>
    </citation>
    <scope>NUCLEOTIDE SEQUENCE [LARGE SCALE GENOMIC DNA]</scope>
    <source>
        <strain evidence="2">cv. Niubang</strain>
    </source>
</reference>
<comment type="caution">
    <text evidence="1">The sequence shown here is derived from an EMBL/GenBank/DDBJ whole genome shotgun (WGS) entry which is preliminary data.</text>
</comment>
<accession>A0ACB8XU69</accession>
<dbReference type="EMBL" id="CM042061">
    <property type="protein sequence ID" value="KAI3672543.1"/>
    <property type="molecule type" value="Genomic_DNA"/>
</dbReference>
<name>A0ACB8XU69_ARCLA</name>
<sequence>MRMSRKGKILMEVATPVMVVAVVEAEIVVALVVAGMEAVDEREIRGWEGRVPVIMGKGEREVEMKGDG</sequence>
<proteinExistence type="predicted"/>
<protein>
    <submittedName>
        <fullName evidence="1">Uncharacterized protein</fullName>
    </submittedName>
</protein>
<gene>
    <name evidence="1" type="ORF">L6452_38633</name>
</gene>
<keyword evidence="2" id="KW-1185">Reference proteome</keyword>
<evidence type="ECO:0000313" key="1">
    <source>
        <dbReference type="EMBL" id="KAI3672543.1"/>
    </source>
</evidence>
<organism evidence="1 2">
    <name type="scientific">Arctium lappa</name>
    <name type="common">Greater burdock</name>
    <name type="synonym">Lappa major</name>
    <dbReference type="NCBI Taxonomy" id="4217"/>
    <lineage>
        <taxon>Eukaryota</taxon>
        <taxon>Viridiplantae</taxon>
        <taxon>Streptophyta</taxon>
        <taxon>Embryophyta</taxon>
        <taxon>Tracheophyta</taxon>
        <taxon>Spermatophyta</taxon>
        <taxon>Magnoliopsida</taxon>
        <taxon>eudicotyledons</taxon>
        <taxon>Gunneridae</taxon>
        <taxon>Pentapetalae</taxon>
        <taxon>asterids</taxon>
        <taxon>campanulids</taxon>
        <taxon>Asterales</taxon>
        <taxon>Asteraceae</taxon>
        <taxon>Carduoideae</taxon>
        <taxon>Cardueae</taxon>
        <taxon>Arctiinae</taxon>
        <taxon>Arctium</taxon>
    </lineage>
</organism>